<dbReference type="RefSeq" id="WP_145081755.1">
    <property type="nucleotide sequence ID" value="NZ_VLKH01000003.1"/>
</dbReference>
<dbReference type="Pfam" id="PF00528">
    <property type="entry name" value="BPD_transp_1"/>
    <property type="match status" value="1"/>
</dbReference>
<evidence type="ECO:0000313" key="7">
    <source>
        <dbReference type="EMBL" id="TWH81648.1"/>
    </source>
</evidence>
<dbReference type="SUPFAM" id="SSF161098">
    <property type="entry name" value="MetI-like"/>
    <property type="match status" value="1"/>
</dbReference>
<feature type="transmembrane region" description="Helical" evidence="5">
    <location>
        <begin position="248"/>
        <end position="271"/>
    </location>
</feature>
<comment type="similarity">
    <text evidence="5">Belongs to the binding-protein-dependent transport system permease family.</text>
</comment>
<gene>
    <name evidence="7" type="ORF">LY60_01402</name>
</gene>
<keyword evidence="4 5" id="KW-0472">Membrane</keyword>
<dbReference type="Proteomes" id="UP000315343">
    <property type="component" value="Unassembled WGS sequence"/>
</dbReference>
<evidence type="ECO:0000256" key="4">
    <source>
        <dbReference type="ARBA" id="ARBA00023136"/>
    </source>
</evidence>
<dbReference type="GO" id="GO:0055085">
    <property type="term" value="P:transmembrane transport"/>
    <property type="evidence" value="ECO:0007669"/>
    <property type="project" value="InterPro"/>
</dbReference>
<dbReference type="GO" id="GO:0005886">
    <property type="term" value="C:plasma membrane"/>
    <property type="evidence" value="ECO:0007669"/>
    <property type="project" value="UniProtKB-SubCell"/>
</dbReference>
<dbReference type="PANTHER" id="PTHR43470:SF3">
    <property type="entry name" value="PHOSPHATE TRANSPORT SYSTEM PERMEASE PROTEIN PSTA-RELATED"/>
    <property type="match status" value="1"/>
</dbReference>
<evidence type="ECO:0000313" key="8">
    <source>
        <dbReference type="Proteomes" id="UP000315343"/>
    </source>
</evidence>
<reference evidence="7 8" key="1">
    <citation type="submission" date="2019-07" db="EMBL/GenBank/DDBJ databases">
        <title>Genomic Encyclopedia of Type Strains, Phase I: the one thousand microbial genomes (KMG-I) project.</title>
        <authorList>
            <person name="Kyrpides N."/>
        </authorList>
    </citation>
    <scope>NUCLEOTIDE SEQUENCE [LARGE SCALE GENOMIC DNA]</scope>
    <source>
        <strain evidence="7 8">DSM 13558</strain>
    </source>
</reference>
<protein>
    <submittedName>
        <fullName evidence="7">Phosphate ABC transporter membrane protein 2, PhoT family (TC 3.A.1.7.1)</fullName>
    </submittedName>
</protein>
<accession>A0A562JER8</accession>
<dbReference type="OrthoDB" id="9785113at2"/>
<keyword evidence="3 5" id="KW-1133">Transmembrane helix</keyword>
<dbReference type="AlphaFoldDB" id="A0A562JER8"/>
<evidence type="ECO:0000256" key="1">
    <source>
        <dbReference type="ARBA" id="ARBA00004141"/>
    </source>
</evidence>
<organism evidence="7 8">
    <name type="scientific">Sedimentibacter saalensis</name>
    <dbReference type="NCBI Taxonomy" id="130788"/>
    <lineage>
        <taxon>Bacteria</taxon>
        <taxon>Bacillati</taxon>
        <taxon>Bacillota</taxon>
        <taxon>Tissierellia</taxon>
        <taxon>Sedimentibacter</taxon>
    </lineage>
</organism>
<feature type="domain" description="ABC transmembrane type-1" evidence="6">
    <location>
        <begin position="64"/>
        <end position="267"/>
    </location>
</feature>
<feature type="transmembrane region" description="Helical" evidence="5">
    <location>
        <begin position="105"/>
        <end position="129"/>
    </location>
</feature>
<dbReference type="Gene3D" id="1.10.3720.10">
    <property type="entry name" value="MetI-like"/>
    <property type="match status" value="1"/>
</dbReference>
<evidence type="ECO:0000256" key="3">
    <source>
        <dbReference type="ARBA" id="ARBA00022989"/>
    </source>
</evidence>
<dbReference type="PANTHER" id="PTHR43470">
    <property type="entry name" value="PHOSPHATE TRANSPORT SYSTEM PERMEASE PROTEIN PSTA-RELATED"/>
    <property type="match status" value="1"/>
</dbReference>
<sequence length="276" mass="29752">MENKIKDFLFKLWVILSGLTIISVTIGVFSYLLYKGFNVISTEFIFGSPKGIPLGTEGGIFPAIAGSLLSGLLSGLFGGILGLCTAIYLVFYCENKKVKHYILQALQCLAGIPSVVIGLFGYSLLIVGLGMHKSLMSASITLTIMIIPFISIRIKKALEETSNEQFICSLSLGIPKSYTIVKLVIPNAFKYIMTSLGLGIVFAMGATAPIMFTGAVIISGIPSKLTDPFMALPYHLYILVNEGLSVDMAYGTAFVLIVIVLSINLICHFVGNIEDI</sequence>
<feature type="transmembrane region" description="Helical" evidence="5">
    <location>
        <begin position="12"/>
        <end position="34"/>
    </location>
</feature>
<keyword evidence="2 5" id="KW-0812">Transmembrane</keyword>
<evidence type="ECO:0000256" key="2">
    <source>
        <dbReference type="ARBA" id="ARBA00022692"/>
    </source>
</evidence>
<dbReference type="EMBL" id="VLKH01000003">
    <property type="protein sequence ID" value="TWH81648.1"/>
    <property type="molecule type" value="Genomic_DNA"/>
</dbReference>
<feature type="transmembrane region" description="Helical" evidence="5">
    <location>
        <begin position="60"/>
        <end position="93"/>
    </location>
</feature>
<feature type="transmembrane region" description="Helical" evidence="5">
    <location>
        <begin position="196"/>
        <end position="221"/>
    </location>
</feature>
<keyword evidence="8" id="KW-1185">Reference proteome</keyword>
<comment type="caution">
    <text evidence="7">The sequence shown here is derived from an EMBL/GenBank/DDBJ whole genome shotgun (WGS) entry which is preliminary data.</text>
</comment>
<dbReference type="CDD" id="cd06261">
    <property type="entry name" value="TM_PBP2"/>
    <property type="match status" value="1"/>
</dbReference>
<keyword evidence="5" id="KW-0813">Transport</keyword>
<proteinExistence type="inferred from homology"/>
<evidence type="ECO:0000259" key="6">
    <source>
        <dbReference type="PROSITE" id="PS50928"/>
    </source>
</evidence>
<evidence type="ECO:0000256" key="5">
    <source>
        <dbReference type="RuleBase" id="RU363032"/>
    </source>
</evidence>
<name>A0A562JER8_9FIRM</name>
<feature type="transmembrane region" description="Helical" evidence="5">
    <location>
        <begin position="135"/>
        <end position="152"/>
    </location>
</feature>
<dbReference type="InterPro" id="IPR035906">
    <property type="entry name" value="MetI-like_sf"/>
</dbReference>
<comment type="subcellular location">
    <subcellularLocation>
        <location evidence="5">Cell membrane</location>
        <topology evidence="5">Multi-pass membrane protein</topology>
    </subcellularLocation>
    <subcellularLocation>
        <location evidence="1">Membrane</location>
        <topology evidence="1">Multi-pass membrane protein</topology>
    </subcellularLocation>
</comment>
<dbReference type="InterPro" id="IPR000515">
    <property type="entry name" value="MetI-like"/>
</dbReference>
<dbReference type="PROSITE" id="PS50928">
    <property type="entry name" value="ABC_TM1"/>
    <property type="match status" value="1"/>
</dbReference>